<reference evidence="9 10" key="1">
    <citation type="submission" date="2019-07" db="EMBL/GenBank/DDBJ databases">
        <title>The pathways for chlorine oxyanion respiration interact through the shared metabolite chlorate.</title>
        <authorList>
            <person name="Barnum T.P."/>
            <person name="Cheng Y."/>
            <person name="Hill K.A."/>
            <person name="Lucas L.N."/>
            <person name="Carlson H.K."/>
            <person name="Coates J.D."/>
        </authorList>
    </citation>
    <scope>NUCLEOTIDE SEQUENCE [LARGE SCALE GENOMIC DNA]</scope>
    <source>
        <strain evidence="9 10">BK-1</strain>
    </source>
</reference>
<dbReference type="EMBL" id="VMNH01000010">
    <property type="protein sequence ID" value="TVO74890.1"/>
    <property type="molecule type" value="Genomic_DNA"/>
</dbReference>
<dbReference type="SUPFAM" id="SSF53822">
    <property type="entry name" value="Periplasmic binding protein-like I"/>
    <property type="match status" value="1"/>
</dbReference>
<dbReference type="GO" id="GO:0008360">
    <property type="term" value="P:regulation of cell shape"/>
    <property type="evidence" value="ECO:0007669"/>
    <property type="project" value="UniProtKB-KW"/>
</dbReference>
<keyword evidence="4" id="KW-0472">Membrane</keyword>
<keyword evidence="3" id="KW-0573">Peptidoglycan synthesis</keyword>
<feature type="region of interest" description="Disordered" evidence="8">
    <location>
        <begin position="636"/>
        <end position="666"/>
    </location>
</feature>
<sequence>MQPRHTNFLLSLILLLLVIGCVPLPGVRDGDTTTNLLNEQASALEAAGDYAAAARLFEELAKQTLPPGDQALLLRAAENYFHAEENEQAAALLARINTRAAPNLDFPKRLLIAELAISKSRPDEALSLLNEGMPSDTSSDLQQRFHAVRAEGFRLAGNLLESANELGDLDLLIEDMDKRLANQLLIIQTLSALTDTALDLLQPNPPGIQGGWMALARIIKGHTGGTSRIQEQLKLWREKFPSHPAVPGLLEGYFEKLESQYRPPNHLAILLPKTGPYASAAKAIRDGFMAAYYEQPIESRPRLVFYDSSDSADTWPLYRQAVESGADMVIGPLNKDGVSQLARAGELEIPVLALNQVPPETTPPTTLYQFGLAPEDEARQVAERAWLDGHTSAIAFTPKGDWGDRVLSAFRNRWERLGGTLSEQQRYDAKEDDFSAAIQALLNLDESQSRRSRLQRILGQKLEFEPRRRDDADFIFMAANPSKGRQIRPQFQFHHAANLPIYSTSSIYTGSPTPDADQDLEGIKFPDIPWLLINEGDSPLSMDKLAQILPGSKGAYRRLYAMGIDSFKLLPHLGRLQSSSNESIDGKTGNLYLDGIRQVHRQLVWAEMVKGNPRAIGYAPRMATMAEEMEEIAEIKPTQLPEQPAMDTKPEPTGSGEGSAVIKAAE</sequence>
<evidence type="ECO:0000256" key="5">
    <source>
        <dbReference type="ARBA" id="ARBA00023139"/>
    </source>
</evidence>
<organism evidence="9 10">
    <name type="scientific">Sedimenticola selenatireducens</name>
    <dbReference type="NCBI Taxonomy" id="191960"/>
    <lineage>
        <taxon>Bacteria</taxon>
        <taxon>Pseudomonadati</taxon>
        <taxon>Pseudomonadota</taxon>
        <taxon>Gammaproteobacteria</taxon>
        <taxon>Chromatiales</taxon>
        <taxon>Sedimenticolaceae</taxon>
        <taxon>Sedimenticola</taxon>
    </lineage>
</organism>
<keyword evidence="10" id="KW-1185">Reference proteome</keyword>
<keyword evidence="2" id="KW-0133">Cell shape</keyword>
<keyword evidence="5" id="KW-0564">Palmitate</keyword>
<dbReference type="CDD" id="cd06339">
    <property type="entry name" value="PBP1_YraM_LppC_lipoprotein-like"/>
    <property type="match status" value="1"/>
</dbReference>
<dbReference type="PANTHER" id="PTHR38038">
    <property type="entry name" value="PENICILLIN-BINDING PROTEIN ACTIVATOR LPOA"/>
    <property type="match status" value="1"/>
</dbReference>
<protein>
    <submittedName>
        <fullName evidence="9">ABC transporter substrate-binding protein</fullName>
    </submittedName>
</protein>
<evidence type="ECO:0000256" key="1">
    <source>
        <dbReference type="ARBA" id="ARBA00022729"/>
    </source>
</evidence>
<dbReference type="Proteomes" id="UP000316649">
    <property type="component" value="Unassembled WGS sequence"/>
</dbReference>
<name>A0A557SBU2_9GAMM</name>
<keyword evidence="6" id="KW-0998">Cell outer membrane</keyword>
<dbReference type="Gene3D" id="1.25.40.10">
    <property type="entry name" value="Tetratricopeptide repeat domain"/>
    <property type="match status" value="1"/>
</dbReference>
<evidence type="ECO:0000256" key="4">
    <source>
        <dbReference type="ARBA" id="ARBA00023136"/>
    </source>
</evidence>
<evidence type="ECO:0000313" key="9">
    <source>
        <dbReference type="EMBL" id="TVO74890.1"/>
    </source>
</evidence>
<dbReference type="Gene3D" id="1.25.40.650">
    <property type="match status" value="1"/>
</dbReference>
<evidence type="ECO:0000313" key="10">
    <source>
        <dbReference type="Proteomes" id="UP000316649"/>
    </source>
</evidence>
<evidence type="ECO:0000256" key="7">
    <source>
        <dbReference type="ARBA" id="ARBA00023288"/>
    </source>
</evidence>
<dbReference type="OrthoDB" id="6708821at2"/>
<dbReference type="PANTHER" id="PTHR38038:SF1">
    <property type="entry name" value="PENICILLIN-BINDING PROTEIN ACTIVATOR LPOA"/>
    <property type="match status" value="1"/>
</dbReference>
<accession>A0A557SBU2</accession>
<proteinExistence type="predicted"/>
<dbReference type="Pfam" id="PF04348">
    <property type="entry name" value="LppC"/>
    <property type="match status" value="1"/>
</dbReference>
<dbReference type="InterPro" id="IPR007443">
    <property type="entry name" value="LpoA"/>
</dbReference>
<evidence type="ECO:0000256" key="6">
    <source>
        <dbReference type="ARBA" id="ARBA00023237"/>
    </source>
</evidence>
<comment type="caution">
    <text evidence="9">The sequence shown here is derived from an EMBL/GenBank/DDBJ whole genome shotgun (WGS) entry which is preliminary data.</text>
</comment>
<evidence type="ECO:0000256" key="8">
    <source>
        <dbReference type="SAM" id="MobiDB-lite"/>
    </source>
</evidence>
<keyword evidence="1" id="KW-0732">Signal</keyword>
<dbReference type="GO" id="GO:0030234">
    <property type="term" value="F:enzyme regulator activity"/>
    <property type="evidence" value="ECO:0007669"/>
    <property type="project" value="TreeGrafter"/>
</dbReference>
<dbReference type="InterPro" id="IPR011990">
    <property type="entry name" value="TPR-like_helical_dom_sf"/>
</dbReference>
<gene>
    <name evidence="9" type="ORF">FHP88_10375</name>
</gene>
<evidence type="ECO:0000256" key="3">
    <source>
        <dbReference type="ARBA" id="ARBA00022984"/>
    </source>
</evidence>
<dbReference type="PROSITE" id="PS51257">
    <property type="entry name" value="PROKAR_LIPOPROTEIN"/>
    <property type="match status" value="1"/>
</dbReference>
<keyword evidence="7" id="KW-0449">Lipoprotein</keyword>
<dbReference type="InterPro" id="IPR028082">
    <property type="entry name" value="Peripla_BP_I"/>
</dbReference>
<dbReference type="GO" id="GO:0009252">
    <property type="term" value="P:peptidoglycan biosynthetic process"/>
    <property type="evidence" value="ECO:0007669"/>
    <property type="project" value="UniProtKB-KW"/>
</dbReference>
<dbReference type="Gene3D" id="3.40.50.2300">
    <property type="match status" value="2"/>
</dbReference>
<dbReference type="AlphaFoldDB" id="A0A557SBU2"/>
<dbReference type="RefSeq" id="WP_144358976.1">
    <property type="nucleotide sequence ID" value="NZ_VMNH01000010.1"/>
</dbReference>
<dbReference type="GO" id="GO:0031241">
    <property type="term" value="C:periplasmic side of cell outer membrane"/>
    <property type="evidence" value="ECO:0007669"/>
    <property type="project" value="TreeGrafter"/>
</dbReference>
<evidence type="ECO:0000256" key="2">
    <source>
        <dbReference type="ARBA" id="ARBA00022960"/>
    </source>
</evidence>